<evidence type="ECO:0000256" key="5">
    <source>
        <dbReference type="SAM" id="MobiDB-lite"/>
    </source>
</evidence>
<dbReference type="InterPro" id="IPR011545">
    <property type="entry name" value="DEAD/DEAH_box_helicase_dom"/>
</dbReference>
<reference evidence="7 8" key="1">
    <citation type="submission" date="2020-02" db="EMBL/GenBank/DDBJ databases">
        <title>Draft genome sequence of Haematococcus lacustris strain NIES-144.</title>
        <authorList>
            <person name="Morimoto D."/>
            <person name="Nakagawa S."/>
            <person name="Yoshida T."/>
            <person name="Sawayama S."/>
        </authorList>
    </citation>
    <scope>NUCLEOTIDE SEQUENCE [LARGE SCALE GENOMIC DNA]</scope>
    <source>
        <strain evidence="7 8">NIES-144</strain>
    </source>
</reference>
<organism evidence="7 8">
    <name type="scientific">Haematococcus lacustris</name>
    <name type="common">Green alga</name>
    <name type="synonym">Haematococcus pluvialis</name>
    <dbReference type="NCBI Taxonomy" id="44745"/>
    <lineage>
        <taxon>Eukaryota</taxon>
        <taxon>Viridiplantae</taxon>
        <taxon>Chlorophyta</taxon>
        <taxon>core chlorophytes</taxon>
        <taxon>Chlorophyceae</taxon>
        <taxon>CS clade</taxon>
        <taxon>Chlamydomonadales</taxon>
        <taxon>Haematococcaceae</taxon>
        <taxon>Haematococcus</taxon>
    </lineage>
</organism>
<dbReference type="PANTHER" id="PTHR47959:SF1">
    <property type="entry name" value="ATP-DEPENDENT RNA HELICASE DBPA"/>
    <property type="match status" value="1"/>
</dbReference>
<dbReference type="GO" id="GO:0005829">
    <property type="term" value="C:cytosol"/>
    <property type="evidence" value="ECO:0007669"/>
    <property type="project" value="TreeGrafter"/>
</dbReference>
<keyword evidence="2" id="KW-0378">Hydrolase</keyword>
<protein>
    <submittedName>
        <fullName evidence="7">DEAD-box ATP-dependent RNA helicase</fullName>
    </submittedName>
</protein>
<sequence length="157" mass="15988">MHLLSGVLQPGRPSPGAPQRSPPAAAAPAGLLGARCLQALVVLPTRGLAVQVHEVLQPLCRAVGLDCGLAAAQGNLAQEEGGLGQQGMGEEGWQQQGAGGVGEGERSSVEVLVATPGRLVAHLQHTPGFTLSHLRFLVSSSRPPIHIAPSGMVVKEG</sequence>
<keyword evidence="4" id="KW-0067">ATP-binding</keyword>
<feature type="domain" description="DEAD/DEAH-box helicase" evidence="6">
    <location>
        <begin position="37"/>
        <end position="138"/>
    </location>
</feature>
<keyword evidence="1" id="KW-0547">Nucleotide-binding</keyword>
<evidence type="ECO:0000256" key="2">
    <source>
        <dbReference type="ARBA" id="ARBA00022801"/>
    </source>
</evidence>
<dbReference type="Pfam" id="PF00270">
    <property type="entry name" value="DEAD"/>
    <property type="match status" value="1"/>
</dbReference>
<dbReference type="GO" id="GO:0005524">
    <property type="term" value="F:ATP binding"/>
    <property type="evidence" value="ECO:0007669"/>
    <property type="project" value="UniProtKB-KW"/>
</dbReference>
<dbReference type="GO" id="GO:0003724">
    <property type="term" value="F:RNA helicase activity"/>
    <property type="evidence" value="ECO:0007669"/>
    <property type="project" value="TreeGrafter"/>
</dbReference>
<dbReference type="Gene3D" id="3.40.50.300">
    <property type="entry name" value="P-loop containing nucleotide triphosphate hydrolases"/>
    <property type="match status" value="1"/>
</dbReference>
<dbReference type="EMBL" id="BLLF01001872">
    <property type="protein sequence ID" value="GFH21644.1"/>
    <property type="molecule type" value="Genomic_DNA"/>
</dbReference>
<evidence type="ECO:0000259" key="6">
    <source>
        <dbReference type="Pfam" id="PF00270"/>
    </source>
</evidence>
<evidence type="ECO:0000313" key="7">
    <source>
        <dbReference type="EMBL" id="GFH21644.1"/>
    </source>
</evidence>
<evidence type="ECO:0000313" key="8">
    <source>
        <dbReference type="Proteomes" id="UP000485058"/>
    </source>
</evidence>
<dbReference type="SUPFAM" id="SSF52540">
    <property type="entry name" value="P-loop containing nucleoside triphosphate hydrolases"/>
    <property type="match status" value="1"/>
</dbReference>
<dbReference type="Proteomes" id="UP000485058">
    <property type="component" value="Unassembled WGS sequence"/>
</dbReference>
<dbReference type="InterPro" id="IPR050079">
    <property type="entry name" value="DEAD_box_RNA_helicase"/>
</dbReference>
<accession>A0A699ZSC1</accession>
<comment type="caution">
    <text evidence="7">The sequence shown here is derived from an EMBL/GenBank/DDBJ whole genome shotgun (WGS) entry which is preliminary data.</text>
</comment>
<proteinExistence type="predicted"/>
<keyword evidence="3 7" id="KW-0347">Helicase</keyword>
<evidence type="ECO:0000256" key="1">
    <source>
        <dbReference type="ARBA" id="ARBA00022741"/>
    </source>
</evidence>
<evidence type="ECO:0000256" key="4">
    <source>
        <dbReference type="ARBA" id="ARBA00022840"/>
    </source>
</evidence>
<feature type="region of interest" description="Disordered" evidence="5">
    <location>
        <begin position="81"/>
        <end position="101"/>
    </location>
</feature>
<keyword evidence="8" id="KW-1185">Reference proteome</keyword>
<evidence type="ECO:0000256" key="3">
    <source>
        <dbReference type="ARBA" id="ARBA00022806"/>
    </source>
</evidence>
<dbReference type="PANTHER" id="PTHR47959">
    <property type="entry name" value="ATP-DEPENDENT RNA HELICASE RHLE-RELATED"/>
    <property type="match status" value="1"/>
</dbReference>
<dbReference type="InterPro" id="IPR027417">
    <property type="entry name" value="P-loop_NTPase"/>
</dbReference>
<dbReference type="AlphaFoldDB" id="A0A699ZSC1"/>
<dbReference type="GO" id="GO:0016787">
    <property type="term" value="F:hydrolase activity"/>
    <property type="evidence" value="ECO:0007669"/>
    <property type="project" value="UniProtKB-KW"/>
</dbReference>
<feature type="region of interest" description="Disordered" evidence="5">
    <location>
        <begin position="1"/>
        <end position="25"/>
    </location>
</feature>
<gene>
    <name evidence="7" type="ORF">HaLaN_18996</name>
</gene>
<dbReference type="GO" id="GO:0003676">
    <property type="term" value="F:nucleic acid binding"/>
    <property type="evidence" value="ECO:0007669"/>
    <property type="project" value="InterPro"/>
</dbReference>
<feature type="compositionally biased region" description="Gly residues" evidence="5">
    <location>
        <begin position="81"/>
        <end position="90"/>
    </location>
</feature>
<name>A0A699ZSC1_HAELA</name>